<dbReference type="RefSeq" id="WP_022528053.1">
    <property type="nucleotide sequence ID" value="NZ_KI271582.1"/>
</dbReference>
<dbReference type="STRING" id="1231336.L248_0106"/>
<evidence type="ECO:0000313" key="3">
    <source>
        <dbReference type="Proteomes" id="UP000030647"/>
    </source>
</evidence>
<feature type="transmembrane region" description="Helical" evidence="1">
    <location>
        <begin position="12"/>
        <end position="31"/>
    </location>
</feature>
<evidence type="ECO:0000313" key="2">
    <source>
        <dbReference type="EMBL" id="ERL66427.1"/>
    </source>
</evidence>
<keyword evidence="1" id="KW-1133">Transmembrane helix</keyword>
<dbReference type="HOGENOM" id="CLU_177085_2_1_9"/>
<protein>
    <recommendedName>
        <fullName evidence="4">YwzB</fullName>
    </recommendedName>
</protein>
<reference evidence="3" key="1">
    <citation type="journal article" date="2013" name="Genome Announc.">
        <title>Whole-Genome Sequencing of Lactobacillus shenzhenensis Strain LY-73T.</title>
        <authorList>
            <person name="Lin Z."/>
            <person name="Liu Z."/>
            <person name="Yang R."/>
            <person name="Zou Y."/>
            <person name="Wan D."/>
            <person name="Chen J."/>
            <person name="Guo M."/>
            <person name="Zhao J."/>
            <person name="Fang C."/>
            <person name="Yang R."/>
            <person name="Liu F."/>
        </authorList>
    </citation>
    <scope>NUCLEOTIDE SEQUENCE [LARGE SCALE GENOMIC DNA]</scope>
    <source>
        <strain evidence="3">LY-73</strain>
    </source>
</reference>
<sequence>MSGFKIQAGLTIASHLFFIFLTFRSFIALRFDQILQKDQVGPARVFLIMLACAIGYGVSSFLLSMINQFSIIFTNIR</sequence>
<name>U4TYP2_9LACO</name>
<dbReference type="AlphaFoldDB" id="U4TYP2"/>
<dbReference type="NCBIfam" id="TIGR02327">
    <property type="entry name" value="int_mem_ywzB"/>
    <property type="match status" value="1"/>
</dbReference>
<evidence type="ECO:0000256" key="1">
    <source>
        <dbReference type="SAM" id="Phobius"/>
    </source>
</evidence>
<feature type="transmembrane region" description="Helical" evidence="1">
    <location>
        <begin position="43"/>
        <end position="66"/>
    </location>
</feature>
<dbReference type="EMBL" id="KI271582">
    <property type="protein sequence ID" value="ERL66427.1"/>
    <property type="molecule type" value="Genomic_DNA"/>
</dbReference>
<keyword evidence="3" id="KW-1185">Reference proteome</keyword>
<keyword evidence="1" id="KW-0472">Membrane</keyword>
<dbReference type="InterPro" id="IPR009526">
    <property type="entry name" value="DUF1146"/>
</dbReference>
<dbReference type="Proteomes" id="UP000030647">
    <property type="component" value="Unassembled WGS sequence"/>
</dbReference>
<proteinExistence type="predicted"/>
<keyword evidence="1" id="KW-0812">Transmembrane</keyword>
<accession>U4TYP2</accession>
<dbReference type="eggNOG" id="COG4836">
    <property type="taxonomic scope" value="Bacteria"/>
</dbReference>
<dbReference type="Pfam" id="PF06612">
    <property type="entry name" value="DUF1146"/>
    <property type="match status" value="1"/>
</dbReference>
<evidence type="ECO:0008006" key="4">
    <source>
        <dbReference type="Google" id="ProtNLM"/>
    </source>
</evidence>
<gene>
    <name evidence="2" type="ORF">L248_0106</name>
</gene>
<organism evidence="2 3">
    <name type="scientific">Schleiferilactobacillus shenzhenensis LY-73</name>
    <dbReference type="NCBI Taxonomy" id="1231336"/>
    <lineage>
        <taxon>Bacteria</taxon>
        <taxon>Bacillati</taxon>
        <taxon>Bacillota</taxon>
        <taxon>Bacilli</taxon>
        <taxon>Lactobacillales</taxon>
        <taxon>Lactobacillaceae</taxon>
        <taxon>Schleiferilactobacillus</taxon>
    </lineage>
</organism>